<sequence>MQTWHKLLFHAKNVHAATFGSFINRPRARLAILQRNIRPGRRPCWFLFFSEEVQKFHFQLFPPKKEEDSRPTTIGGYAGF</sequence>
<evidence type="ECO:0000313" key="1">
    <source>
        <dbReference type="EMBL" id="KRY14035.1"/>
    </source>
</evidence>
<evidence type="ECO:0000313" key="2">
    <source>
        <dbReference type="Proteomes" id="UP000054783"/>
    </source>
</evidence>
<name>A0A0V0ZPA7_9BILA</name>
<dbReference type="AlphaFoldDB" id="A0A0V0ZPA7"/>
<proteinExistence type="predicted"/>
<reference evidence="1 2" key="1">
    <citation type="submission" date="2015-01" db="EMBL/GenBank/DDBJ databases">
        <title>Evolution of Trichinella species and genotypes.</title>
        <authorList>
            <person name="Korhonen P.K."/>
            <person name="Edoardo P."/>
            <person name="Giuseppe L.R."/>
            <person name="Gasser R.B."/>
        </authorList>
    </citation>
    <scope>NUCLEOTIDE SEQUENCE [LARGE SCALE GENOMIC DNA]</scope>
    <source>
        <strain evidence="1">ISS2496</strain>
    </source>
</reference>
<keyword evidence="2" id="KW-1185">Reference proteome</keyword>
<dbReference type="EMBL" id="JYDQ01000125">
    <property type="protein sequence ID" value="KRY14035.1"/>
    <property type="molecule type" value="Genomic_DNA"/>
</dbReference>
<gene>
    <name evidence="1" type="ORF">T12_12839</name>
</gene>
<organism evidence="1 2">
    <name type="scientific">Trichinella patagoniensis</name>
    <dbReference type="NCBI Taxonomy" id="990121"/>
    <lineage>
        <taxon>Eukaryota</taxon>
        <taxon>Metazoa</taxon>
        <taxon>Ecdysozoa</taxon>
        <taxon>Nematoda</taxon>
        <taxon>Enoplea</taxon>
        <taxon>Dorylaimia</taxon>
        <taxon>Trichinellida</taxon>
        <taxon>Trichinellidae</taxon>
        <taxon>Trichinella</taxon>
    </lineage>
</organism>
<dbReference type="Proteomes" id="UP000054783">
    <property type="component" value="Unassembled WGS sequence"/>
</dbReference>
<comment type="caution">
    <text evidence="1">The sequence shown here is derived from an EMBL/GenBank/DDBJ whole genome shotgun (WGS) entry which is preliminary data.</text>
</comment>
<dbReference type="OrthoDB" id="10273744at2759"/>
<protein>
    <submittedName>
        <fullName evidence="1">Uncharacterized protein</fullName>
    </submittedName>
</protein>
<accession>A0A0V0ZPA7</accession>